<reference evidence="2" key="2">
    <citation type="submission" date="2016-05" db="EMBL/GenBank/DDBJ databases">
        <authorList>
            <person name="Lavstsen T."/>
            <person name="Jespersen J.S."/>
        </authorList>
    </citation>
    <scope>NUCLEOTIDE SEQUENCE [LARGE SCALE GENOMIC DNA]</scope>
</reference>
<dbReference type="Proteomes" id="UP000078550">
    <property type="component" value="Unassembled WGS sequence"/>
</dbReference>
<gene>
    <name evidence="2" type="ORF">POVWA1_006930</name>
    <name evidence="3" type="ORF">POVWA2_007140</name>
</gene>
<dbReference type="EMBL" id="FLRE01000027">
    <property type="protein sequence ID" value="SBT31990.1"/>
    <property type="molecule type" value="Genomic_DNA"/>
</dbReference>
<evidence type="ECO:0000313" key="3">
    <source>
        <dbReference type="EMBL" id="SBT31990.1"/>
    </source>
</evidence>
<accession>A0A1A8YIM5</accession>
<evidence type="ECO:0000313" key="5">
    <source>
        <dbReference type="Proteomes" id="UP000078555"/>
    </source>
</evidence>
<sequence length="80" mass="8948">MPCHTTHHAPRIESTANGVNASHCVPLLKIEHRLTYKQKEENVNEKSPRGVQKGRSETTPSSRCFSSQKLGVAIRVTLLR</sequence>
<evidence type="ECO:0000256" key="1">
    <source>
        <dbReference type="SAM" id="MobiDB-lite"/>
    </source>
</evidence>
<dbReference type="Proteomes" id="UP000078555">
    <property type="component" value="Unassembled WGS sequence"/>
</dbReference>
<protein>
    <submittedName>
        <fullName evidence="2">Uncharacterized protein</fullName>
    </submittedName>
</protein>
<reference evidence="4 5" key="1">
    <citation type="submission" date="2016-05" db="EMBL/GenBank/DDBJ databases">
        <authorList>
            <person name="Naeem Raeece"/>
        </authorList>
    </citation>
    <scope>NUCLEOTIDE SEQUENCE [LARGE SCALE GENOMIC DNA]</scope>
</reference>
<evidence type="ECO:0000313" key="4">
    <source>
        <dbReference type="Proteomes" id="UP000078550"/>
    </source>
</evidence>
<keyword evidence="5" id="KW-1185">Reference proteome</keyword>
<evidence type="ECO:0000313" key="2">
    <source>
        <dbReference type="EMBL" id="SBT31391.1"/>
    </source>
</evidence>
<name>A0A1A8YIM5_PLAOA</name>
<dbReference type="AlphaFoldDB" id="A0A1A8YIM5"/>
<feature type="compositionally biased region" description="Basic and acidic residues" evidence="1">
    <location>
        <begin position="39"/>
        <end position="48"/>
    </location>
</feature>
<organism evidence="2 5">
    <name type="scientific">Plasmodium ovale wallikeri</name>
    <dbReference type="NCBI Taxonomy" id="864142"/>
    <lineage>
        <taxon>Eukaryota</taxon>
        <taxon>Sar</taxon>
        <taxon>Alveolata</taxon>
        <taxon>Apicomplexa</taxon>
        <taxon>Aconoidasida</taxon>
        <taxon>Haemosporida</taxon>
        <taxon>Plasmodiidae</taxon>
        <taxon>Plasmodium</taxon>
        <taxon>Plasmodium (Plasmodium)</taxon>
    </lineage>
</organism>
<proteinExistence type="predicted"/>
<feature type="region of interest" description="Disordered" evidence="1">
    <location>
        <begin position="39"/>
        <end position="64"/>
    </location>
</feature>
<dbReference type="EMBL" id="FLRD01000016">
    <property type="protein sequence ID" value="SBT31391.1"/>
    <property type="molecule type" value="Genomic_DNA"/>
</dbReference>